<gene>
    <name evidence="13" type="ORF">N7U68_11880</name>
</gene>
<organism evidence="13 14">
    <name type="scientific">Roseovarius pelagicus</name>
    <dbReference type="NCBI Taxonomy" id="2980108"/>
    <lineage>
        <taxon>Bacteria</taxon>
        <taxon>Pseudomonadati</taxon>
        <taxon>Pseudomonadota</taxon>
        <taxon>Alphaproteobacteria</taxon>
        <taxon>Rhodobacterales</taxon>
        <taxon>Roseobacteraceae</taxon>
        <taxon>Roseovarius</taxon>
    </lineage>
</organism>
<keyword evidence="14" id="KW-1185">Reference proteome</keyword>
<evidence type="ECO:0000256" key="1">
    <source>
        <dbReference type="ARBA" id="ARBA00004651"/>
    </source>
</evidence>
<dbReference type="InterPro" id="IPR047817">
    <property type="entry name" value="ABC2_TM_bact-type"/>
</dbReference>
<feature type="transmembrane region" description="Helical" evidence="11">
    <location>
        <begin position="37"/>
        <end position="58"/>
    </location>
</feature>
<dbReference type="Proteomes" id="UP001064087">
    <property type="component" value="Chromosome"/>
</dbReference>
<evidence type="ECO:0000256" key="10">
    <source>
        <dbReference type="ARBA" id="ARBA00023136"/>
    </source>
</evidence>
<dbReference type="PROSITE" id="PS51012">
    <property type="entry name" value="ABC_TM2"/>
    <property type="match status" value="1"/>
</dbReference>
<keyword evidence="6 11" id="KW-0812">Transmembrane</keyword>
<evidence type="ECO:0000256" key="7">
    <source>
        <dbReference type="ARBA" id="ARBA00022903"/>
    </source>
</evidence>
<evidence type="ECO:0000313" key="14">
    <source>
        <dbReference type="Proteomes" id="UP001064087"/>
    </source>
</evidence>
<feature type="transmembrane region" description="Helical" evidence="11">
    <location>
        <begin position="65"/>
        <end position="83"/>
    </location>
</feature>
<protein>
    <recommendedName>
        <fullName evidence="11">Transport permease protein</fullName>
    </recommendedName>
</protein>
<sequence length="264" mass="28831">MAGSNVMKSGGATQAARAIAALILREMSTTYGRSPGGYLWAIIEPAAGVALLTAVFSIGFRAPPLGTSFPLFYAAGVLPFLMFNDLSGKLGQTIQFSRALLKYPRVTFLDAIIARLILNGFAQLMVNAIVLSFILWGLGARASIDAQSIAMAYLLVICLATGIGTLNAFLTLAYPLWATIWAIVTRPLFIISCVFFVFESVPAPYGDLLWFNPLVHIVGMMREGFYPFYHASYVSALYVMGLSAVTFITGLFLLWRHHRDILLK</sequence>
<evidence type="ECO:0000256" key="8">
    <source>
        <dbReference type="ARBA" id="ARBA00022989"/>
    </source>
</evidence>
<dbReference type="InterPro" id="IPR000412">
    <property type="entry name" value="ABC_2_transport"/>
</dbReference>
<dbReference type="RefSeq" id="WP_263046932.1">
    <property type="nucleotide sequence ID" value="NZ_CP106738.1"/>
</dbReference>
<comment type="subcellular location">
    <subcellularLocation>
        <location evidence="11">Cell inner membrane</location>
        <topology evidence="11">Multi-pass membrane protein</topology>
    </subcellularLocation>
    <subcellularLocation>
        <location evidence="1">Cell membrane</location>
        <topology evidence="1">Multi-pass membrane protein</topology>
    </subcellularLocation>
</comment>
<keyword evidence="4 11" id="KW-1003">Cell membrane</keyword>
<keyword evidence="9" id="KW-0625">Polysaccharide transport</keyword>
<feature type="domain" description="ABC transmembrane type-2" evidence="12">
    <location>
        <begin position="36"/>
        <end position="257"/>
    </location>
</feature>
<accession>A0ABY6D9T4</accession>
<evidence type="ECO:0000256" key="5">
    <source>
        <dbReference type="ARBA" id="ARBA00022597"/>
    </source>
</evidence>
<proteinExistence type="inferred from homology"/>
<evidence type="ECO:0000256" key="9">
    <source>
        <dbReference type="ARBA" id="ARBA00023047"/>
    </source>
</evidence>
<evidence type="ECO:0000259" key="12">
    <source>
        <dbReference type="PROSITE" id="PS51012"/>
    </source>
</evidence>
<dbReference type="PANTHER" id="PTHR30413">
    <property type="entry name" value="INNER MEMBRANE TRANSPORT PERMEASE"/>
    <property type="match status" value="1"/>
</dbReference>
<evidence type="ECO:0000256" key="4">
    <source>
        <dbReference type="ARBA" id="ARBA00022475"/>
    </source>
</evidence>
<dbReference type="PRINTS" id="PR00164">
    <property type="entry name" value="ABC2TRNSPORT"/>
</dbReference>
<evidence type="ECO:0000256" key="3">
    <source>
        <dbReference type="ARBA" id="ARBA00022448"/>
    </source>
</evidence>
<feature type="transmembrane region" description="Helical" evidence="11">
    <location>
        <begin position="112"/>
        <end position="138"/>
    </location>
</feature>
<dbReference type="InterPro" id="IPR013525">
    <property type="entry name" value="ABC2_TM"/>
</dbReference>
<evidence type="ECO:0000313" key="13">
    <source>
        <dbReference type="EMBL" id="UXX81823.1"/>
    </source>
</evidence>
<feature type="transmembrane region" description="Helical" evidence="11">
    <location>
        <begin position="176"/>
        <end position="198"/>
    </location>
</feature>
<comment type="similarity">
    <text evidence="2 11">Belongs to the ABC-2 integral membrane protein family.</text>
</comment>
<evidence type="ECO:0000256" key="6">
    <source>
        <dbReference type="ARBA" id="ARBA00022692"/>
    </source>
</evidence>
<keyword evidence="8 11" id="KW-1133">Transmembrane helix</keyword>
<name>A0ABY6D9T4_9RHOB</name>
<keyword evidence="3 11" id="KW-0813">Transport</keyword>
<feature type="transmembrane region" description="Helical" evidence="11">
    <location>
        <begin position="150"/>
        <end position="170"/>
    </location>
</feature>
<dbReference type="Pfam" id="PF01061">
    <property type="entry name" value="ABC2_membrane"/>
    <property type="match status" value="1"/>
</dbReference>
<keyword evidence="7" id="KW-0972">Capsule biogenesis/degradation</keyword>
<evidence type="ECO:0000256" key="11">
    <source>
        <dbReference type="RuleBase" id="RU361157"/>
    </source>
</evidence>
<keyword evidence="5" id="KW-0762">Sugar transport</keyword>
<feature type="transmembrane region" description="Helical" evidence="11">
    <location>
        <begin position="235"/>
        <end position="255"/>
    </location>
</feature>
<reference evidence="13" key="1">
    <citation type="submission" date="2022-10" db="EMBL/GenBank/DDBJ databases">
        <title>Roseovarius pelagicus sp. nov., isolated from Arctic seawater.</title>
        <authorList>
            <person name="Hong Y.W."/>
            <person name="Hwang C.Y."/>
        </authorList>
    </citation>
    <scope>NUCLEOTIDE SEQUENCE</scope>
    <source>
        <strain evidence="13">HL-MP18</strain>
    </source>
</reference>
<evidence type="ECO:0000256" key="2">
    <source>
        <dbReference type="ARBA" id="ARBA00007783"/>
    </source>
</evidence>
<dbReference type="PANTHER" id="PTHR30413:SF10">
    <property type="entry name" value="CAPSULE POLYSACCHARIDE EXPORT INNER-MEMBRANE PROTEIN CTRC"/>
    <property type="match status" value="1"/>
</dbReference>
<keyword evidence="10 11" id="KW-0472">Membrane</keyword>
<dbReference type="EMBL" id="CP106738">
    <property type="protein sequence ID" value="UXX81823.1"/>
    <property type="molecule type" value="Genomic_DNA"/>
</dbReference>